<dbReference type="AlphaFoldDB" id="A0A6J4PNW2"/>
<accession>A0A6J4PNW2</accession>
<gene>
    <name evidence="2" type="ORF">AVDCRST_MAG03-2478</name>
</gene>
<protein>
    <submittedName>
        <fullName evidence="2">Uncharacterized protein</fullName>
    </submittedName>
</protein>
<proteinExistence type="predicted"/>
<reference evidence="2" key="1">
    <citation type="submission" date="2020-02" db="EMBL/GenBank/DDBJ databases">
        <authorList>
            <person name="Meier V. D."/>
        </authorList>
    </citation>
    <scope>NUCLEOTIDE SEQUENCE</scope>
    <source>
        <strain evidence="2">AVDCRST_MAG03</strain>
    </source>
</reference>
<feature type="region of interest" description="Disordered" evidence="1">
    <location>
        <begin position="61"/>
        <end position="80"/>
    </location>
</feature>
<dbReference type="EMBL" id="CADCUT010000152">
    <property type="protein sequence ID" value="CAA9419907.1"/>
    <property type="molecule type" value="Genomic_DNA"/>
</dbReference>
<sequence>MMWVDGAFRWLVGSAGRFVRFAREVDRGIAVGRGYAPVGKSTRTGSIASRNRGVDGCEARAARGRVRAHRTGRRGAGGRA</sequence>
<evidence type="ECO:0000313" key="2">
    <source>
        <dbReference type="EMBL" id="CAA9419907.1"/>
    </source>
</evidence>
<feature type="compositionally biased region" description="Basic residues" evidence="1">
    <location>
        <begin position="62"/>
        <end position="73"/>
    </location>
</feature>
<name>A0A6J4PNW2_9ACTN</name>
<organism evidence="2">
    <name type="scientific">uncultured Rubrobacteraceae bacterium</name>
    <dbReference type="NCBI Taxonomy" id="349277"/>
    <lineage>
        <taxon>Bacteria</taxon>
        <taxon>Bacillati</taxon>
        <taxon>Actinomycetota</taxon>
        <taxon>Rubrobacteria</taxon>
        <taxon>Rubrobacterales</taxon>
        <taxon>Rubrobacteraceae</taxon>
        <taxon>environmental samples</taxon>
    </lineage>
</organism>
<evidence type="ECO:0000256" key="1">
    <source>
        <dbReference type="SAM" id="MobiDB-lite"/>
    </source>
</evidence>